<dbReference type="GO" id="GO:0009007">
    <property type="term" value="F:site-specific DNA-methyltransferase (adenine-specific) activity"/>
    <property type="evidence" value="ECO:0007669"/>
    <property type="project" value="UniProtKB-EC"/>
</dbReference>
<dbReference type="Proteomes" id="UP000050535">
    <property type="component" value="Unassembled WGS sequence"/>
</dbReference>
<dbReference type="PRINTS" id="PR00507">
    <property type="entry name" value="N12N6MTFRASE"/>
</dbReference>
<gene>
    <name evidence="10" type="ORF">SY89_00282</name>
</gene>
<dbReference type="PATRIC" id="fig|699431.3.peg.302"/>
<evidence type="ECO:0000313" key="10">
    <source>
        <dbReference type="EMBL" id="KPN29568.1"/>
    </source>
</evidence>
<dbReference type="InterPro" id="IPR050953">
    <property type="entry name" value="N4_N6_ade-DNA_methylase"/>
</dbReference>
<dbReference type="EMBL" id="LGUC01000001">
    <property type="protein sequence ID" value="KPN29568.1"/>
    <property type="molecule type" value="Genomic_DNA"/>
</dbReference>
<dbReference type="GO" id="GO:0032259">
    <property type="term" value="P:methylation"/>
    <property type="evidence" value="ECO:0007669"/>
    <property type="project" value="UniProtKB-KW"/>
</dbReference>
<keyword evidence="2 10" id="KW-0489">Methyltransferase</keyword>
<sequence length="1127" mass="127284">MFTALRVLGEGFVETNDLDIDPEDEAALAELKEQSLVLLYRLMFVLYAESRHLIDPEEPEDRAEYRENFSLDEIRLDIHDRIESGETFDSAYSEYSHSIWSQLQDLFRLVDSGEDSLDVSAYNGGLFDRDQHEFLAENEVSDRYIAEVIYRLGTTETVDGSFALADYADLDTRHLGTIYEGLLEHEFRIAPEEYAAVAADGGQVWKPATAVSVADAVETVEQGELYVVNDEGERKATGAYYTPDYVVSYIVEETVDPLIEELEADLDERGLERGTQEYVVAFWNGVTDLRVLDPAMGSGHFLTSATEYLASATMERVRELETATLFDEQQIRREISRECIYGVDLNGMAVELAKLSMWLETLATDQPLAFLDHHLKAGNSLVGSDISEVLGTDEPSGTEQATLFDDFSRTRRQALEHVMELVEDLLAIENRTVDDAKRMEDLYEEIREDDLYERLFGMANVHTAERFDLDVPEGAYKQMANAIDDEAAWTAIEDDEDWYTTAQAMAEEEQFFHWELEYPEVFFSADGERAEGAGFDAVIGNPPYVRMEKIKHLKPYLSSEYRVHASRMDLYGYFVEQSLDLTNGQYAIIVSNKWMRSQYGENLREILSERQIRSILDFGDLEVFEGISTYPCILAVDAGRKLTDDIFVAQFDNLGFADLRDRAGEIGGGLPPSSFGAEKWSIGSVEQEALKSSLEEQSVTLSKYLKTETKQNTITDGIGWGIKTGGNDAFVIDEQTRDELIASNSEAESIIKPLVKGTDIERYFIKNEQRYLIYTKKGINIDQYPAVKAHLENYRDQIGSTATDEEWYELQQGQEEYVEFFESEKICYPDISKECSFAMDQSGQYLANTCYFIPSDSYALLGLLNSSPVNWFYQFTTSEYRGGFQRSFTHAIRNLPIPPAISEIDADDSDQNLGSLAKRASDLRKTLNSLNLDLTDHLGSYDDGETLADIGFTQPPENAADSILQATTEQHPNLRVGDCEVVRESSSTVEIRLTARYKPEDEDAHETDQWGYTETEFLPALRITDLSETEADLIAAFVPVAVDEAGGFAGFRETATKTNSLVDRLRALTLPRVDDVADGLAQYRETKQRADELDAKIQRTDDLIDEIVYELYGLTDEEIEIVEESVA</sequence>
<comment type="catalytic activity">
    <reaction evidence="7">
        <text>a 2'-deoxyadenosine in DNA + S-adenosyl-L-methionine = an N(6)-methyl-2'-deoxyadenosine in DNA + S-adenosyl-L-homocysteine + H(+)</text>
        <dbReference type="Rhea" id="RHEA:15197"/>
        <dbReference type="Rhea" id="RHEA-COMP:12418"/>
        <dbReference type="Rhea" id="RHEA-COMP:12419"/>
        <dbReference type="ChEBI" id="CHEBI:15378"/>
        <dbReference type="ChEBI" id="CHEBI:57856"/>
        <dbReference type="ChEBI" id="CHEBI:59789"/>
        <dbReference type="ChEBI" id="CHEBI:90615"/>
        <dbReference type="ChEBI" id="CHEBI:90616"/>
        <dbReference type="EC" id="2.1.1.72"/>
    </reaction>
</comment>
<dbReference type="GO" id="GO:0003677">
    <property type="term" value="F:DNA binding"/>
    <property type="evidence" value="ECO:0007669"/>
    <property type="project" value="UniProtKB-KW"/>
</dbReference>
<dbReference type="PANTHER" id="PTHR33841">
    <property type="entry name" value="DNA METHYLTRANSFERASE YEEA-RELATED"/>
    <property type="match status" value="1"/>
</dbReference>
<dbReference type="InterPro" id="IPR002052">
    <property type="entry name" value="DNA_methylase_N6_adenine_CS"/>
</dbReference>
<dbReference type="AlphaFoldDB" id="A0A0P7G8G6"/>
<dbReference type="EC" id="2.1.1.72" evidence="1"/>
<evidence type="ECO:0000256" key="4">
    <source>
        <dbReference type="ARBA" id="ARBA00022691"/>
    </source>
</evidence>
<dbReference type="STRING" id="699431.SY89_00282"/>
<dbReference type="Pfam" id="PF07669">
    <property type="entry name" value="Eco57I"/>
    <property type="match status" value="1"/>
</dbReference>
<dbReference type="Gene3D" id="3.40.50.150">
    <property type="entry name" value="Vaccinia Virus protein VP39"/>
    <property type="match status" value="2"/>
</dbReference>
<dbReference type="PROSITE" id="PS00092">
    <property type="entry name" value="N6_MTASE"/>
    <property type="match status" value="1"/>
</dbReference>
<protein>
    <recommendedName>
        <fullName evidence="1">site-specific DNA-methyltransferase (adenine-specific)</fullName>
        <ecNumber evidence="1">2.1.1.72</ecNumber>
    </recommendedName>
</protein>
<keyword evidence="6" id="KW-0238">DNA-binding</keyword>
<evidence type="ECO:0000256" key="6">
    <source>
        <dbReference type="ARBA" id="ARBA00023125"/>
    </source>
</evidence>
<comment type="caution">
    <text evidence="10">The sequence shown here is derived from an EMBL/GenBank/DDBJ whole genome shotgun (WGS) entry which is preliminary data.</text>
</comment>
<dbReference type="GO" id="GO:0009307">
    <property type="term" value="P:DNA restriction-modification system"/>
    <property type="evidence" value="ECO:0007669"/>
    <property type="project" value="UniProtKB-KW"/>
</dbReference>
<proteinExistence type="predicted"/>
<keyword evidence="11" id="KW-1185">Reference proteome</keyword>
<dbReference type="InterPro" id="IPR025931">
    <property type="entry name" value="TaqI_C"/>
</dbReference>
<dbReference type="SUPFAM" id="SSF53335">
    <property type="entry name" value="S-adenosyl-L-methionine-dependent methyltransferases"/>
    <property type="match status" value="1"/>
</dbReference>
<evidence type="ECO:0000256" key="5">
    <source>
        <dbReference type="ARBA" id="ARBA00022747"/>
    </source>
</evidence>
<name>A0A0P7G8G6_9EURY</name>
<evidence type="ECO:0000259" key="8">
    <source>
        <dbReference type="Pfam" id="PF07669"/>
    </source>
</evidence>
<evidence type="ECO:0000256" key="3">
    <source>
        <dbReference type="ARBA" id="ARBA00022679"/>
    </source>
</evidence>
<dbReference type="REBASE" id="177948">
    <property type="entry name" value="HpeCDK2ORF282P"/>
</dbReference>
<dbReference type="InterPro" id="IPR011639">
    <property type="entry name" value="MethylTrfase_TaqI-like_dom"/>
</dbReference>
<evidence type="ECO:0000256" key="2">
    <source>
        <dbReference type="ARBA" id="ARBA00022603"/>
    </source>
</evidence>
<feature type="domain" description="TaqI-like C-terminal specificity" evidence="9">
    <location>
        <begin position="752"/>
        <end position="897"/>
    </location>
</feature>
<evidence type="ECO:0000256" key="1">
    <source>
        <dbReference type="ARBA" id="ARBA00011900"/>
    </source>
</evidence>
<evidence type="ECO:0000313" key="11">
    <source>
        <dbReference type="Proteomes" id="UP000050535"/>
    </source>
</evidence>
<keyword evidence="4" id="KW-0949">S-adenosyl-L-methionine</keyword>
<dbReference type="PANTHER" id="PTHR33841:SF1">
    <property type="entry name" value="DNA METHYLTRANSFERASE A"/>
    <property type="match status" value="1"/>
</dbReference>
<dbReference type="InterPro" id="IPR029063">
    <property type="entry name" value="SAM-dependent_MTases_sf"/>
</dbReference>
<dbReference type="Pfam" id="PF12950">
    <property type="entry name" value="TaqI_C"/>
    <property type="match status" value="1"/>
</dbReference>
<evidence type="ECO:0000259" key="9">
    <source>
        <dbReference type="Pfam" id="PF12950"/>
    </source>
</evidence>
<reference evidence="11" key="1">
    <citation type="submission" date="2013-11" db="EMBL/GenBank/DDBJ databases">
        <authorList>
            <person name="Hoang H.T."/>
            <person name="Killian M.L."/>
            <person name="Madson D.M."/>
            <person name="Arruda P.H.E."/>
            <person name="Sun D."/>
            <person name="Schwartz K.J."/>
            <person name="Yoon K."/>
        </authorList>
    </citation>
    <scope>NUCLEOTIDE SEQUENCE [LARGE SCALE GENOMIC DNA]</scope>
    <source>
        <strain evidence="11">CDK2</strain>
    </source>
</reference>
<organism evidence="10 11">
    <name type="scientific">Halolamina pelagica</name>
    <dbReference type="NCBI Taxonomy" id="699431"/>
    <lineage>
        <taxon>Archaea</taxon>
        <taxon>Methanobacteriati</taxon>
        <taxon>Methanobacteriota</taxon>
        <taxon>Stenosarchaea group</taxon>
        <taxon>Halobacteria</taxon>
        <taxon>Halobacteriales</taxon>
        <taxon>Haloferacaceae</taxon>
    </lineage>
</organism>
<keyword evidence="5" id="KW-0680">Restriction system</keyword>
<evidence type="ECO:0000256" key="7">
    <source>
        <dbReference type="ARBA" id="ARBA00047942"/>
    </source>
</evidence>
<feature type="domain" description="Type II methyltransferase M.TaqI-like" evidence="8">
    <location>
        <begin position="338"/>
        <end position="624"/>
    </location>
</feature>
<accession>A0A0P7G8G6</accession>
<keyword evidence="3 10" id="KW-0808">Transferase</keyword>